<evidence type="ECO:0000313" key="11">
    <source>
        <dbReference type="Proteomes" id="UP000235371"/>
    </source>
</evidence>
<dbReference type="InterPro" id="IPR001138">
    <property type="entry name" value="Zn2Cys6_DnaBD"/>
</dbReference>
<keyword evidence="11" id="KW-1185">Reference proteome</keyword>
<dbReference type="GO" id="GO:0006351">
    <property type="term" value="P:DNA-templated transcription"/>
    <property type="evidence" value="ECO:0007669"/>
    <property type="project" value="InterPro"/>
</dbReference>
<keyword evidence="6" id="KW-0804">Transcription</keyword>
<dbReference type="OrthoDB" id="2399539at2759"/>
<dbReference type="InterPro" id="IPR052202">
    <property type="entry name" value="Yeast_MetPath_Reg"/>
</dbReference>
<dbReference type="CDD" id="cd00067">
    <property type="entry name" value="GAL4"/>
    <property type="match status" value="1"/>
</dbReference>
<evidence type="ECO:0000259" key="9">
    <source>
        <dbReference type="PROSITE" id="PS50048"/>
    </source>
</evidence>
<evidence type="ECO:0000256" key="7">
    <source>
        <dbReference type="ARBA" id="ARBA00023242"/>
    </source>
</evidence>
<dbReference type="FunCoup" id="A0A2J6TX16">
    <property type="interactions" value="947"/>
</dbReference>
<feature type="region of interest" description="Disordered" evidence="8">
    <location>
        <begin position="1"/>
        <end position="33"/>
    </location>
</feature>
<dbReference type="AlphaFoldDB" id="A0A2J6TX16"/>
<dbReference type="Proteomes" id="UP000235371">
    <property type="component" value="Unassembled WGS sequence"/>
</dbReference>
<comment type="subcellular location">
    <subcellularLocation>
        <location evidence="1">Nucleus</location>
    </subcellularLocation>
</comment>
<evidence type="ECO:0000256" key="2">
    <source>
        <dbReference type="ARBA" id="ARBA00022723"/>
    </source>
</evidence>
<dbReference type="RefSeq" id="XP_024744474.1">
    <property type="nucleotide sequence ID" value="XM_024886274.1"/>
</dbReference>
<dbReference type="GO" id="GO:0005634">
    <property type="term" value="C:nucleus"/>
    <property type="evidence" value="ECO:0007669"/>
    <property type="project" value="UniProtKB-SubCell"/>
</dbReference>
<keyword evidence="2" id="KW-0479">Metal-binding</keyword>
<evidence type="ECO:0000256" key="6">
    <source>
        <dbReference type="ARBA" id="ARBA00023163"/>
    </source>
</evidence>
<dbReference type="GO" id="GO:0045944">
    <property type="term" value="P:positive regulation of transcription by RNA polymerase II"/>
    <property type="evidence" value="ECO:0007669"/>
    <property type="project" value="TreeGrafter"/>
</dbReference>
<protein>
    <recommendedName>
        <fullName evidence="9">Zn(2)-C6 fungal-type domain-containing protein</fullName>
    </recommendedName>
</protein>
<dbReference type="CDD" id="cd12148">
    <property type="entry name" value="fungal_TF_MHR"/>
    <property type="match status" value="1"/>
</dbReference>
<evidence type="ECO:0000256" key="8">
    <source>
        <dbReference type="SAM" id="MobiDB-lite"/>
    </source>
</evidence>
<name>A0A2J6TX16_9HELO</name>
<dbReference type="EMBL" id="KZ613740">
    <property type="protein sequence ID" value="PMD67570.1"/>
    <property type="molecule type" value="Genomic_DNA"/>
</dbReference>
<dbReference type="InterPro" id="IPR036864">
    <property type="entry name" value="Zn2-C6_fun-type_DNA-bd_sf"/>
</dbReference>
<dbReference type="Gene3D" id="4.10.240.10">
    <property type="entry name" value="Zn(2)-C6 fungal-type DNA-binding domain"/>
    <property type="match status" value="1"/>
</dbReference>
<dbReference type="GO" id="GO:0000981">
    <property type="term" value="F:DNA-binding transcription factor activity, RNA polymerase II-specific"/>
    <property type="evidence" value="ECO:0007669"/>
    <property type="project" value="InterPro"/>
</dbReference>
<dbReference type="SUPFAM" id="SSF57701">
    <property type="entry name" value="Zn2/Cys6 DNA-binding domain"/>
    <property type="match status" value="1"/>
</dbReference>
<organism evidence="10 11">
    <name type="scientific">Hyaloscypha bicolor E</name>
    <dbReference type="NCBI Taxonomy" id="1095630"/>
    <lineage>
        <taxon>Eukaryota</taxon>
        <taxon>Fungi</taxon>
        <taxon>Dikarya</taxon>
        <taxon>Ascomycota</taxon>
        <taxon>Pezizomycotina</taxon>
        <taxon>Leotiomycetes</taxon>
        <taxon>Helotiales</taxon>
        <taxon>Hyaloscyphaceae</taxon>
        <taxon>Hyaloscypha</taxon>
        <taxon>Hyaloscypha bicolor</taxon>
    </lineage>
</organism>
<dbReference type="GeneID" id="36594351"/>
<gene>
    <name evidence="10" type="ORF">K444DRAFT_658576</name>
</gene>
<keyword evidence="7" id="KW-0539">Nucleus</keyword>
<evidence type="ECO:0000256" key="4">
    <source>
        <dbReference type="ARBA" id="ARBA00023015"/>
    </source>
</evidence>
<dbReference type="GO" id="GO:0043565">
    <property type="term" value="F:sequence-specific DNA binding"/>
    <property type="evidence" value="ECO:0007669"/>
    <property type="project" value="TreeGrafter"/>
</dbReference>
<keyword evidence="4" id="KW-0805">Transcription regulation</keyword>
<reference evidence="10 11" key="1">
    <citation type="submission" date="2016-04" db="EMBL/GenBank/DDBJ databases">
        <title>A degradative enzymes factory behind the ericoid mycorrhizal symbiosis.</title>
        <authorList>
            <consortium name="DOE Joint Genome Institute"/>
            <person name="Martino E."/>
            <person name="Morin E."/>
            <person name="Grelet G."/>
            <person name="Kuo A."/>
            <person name="Kohler A."/>
            <person name="Daghino S."/>
            <person name="Barry K."/>
            <person name="Choi C."/>
            <person name="Cichocki N."/>
            <person name="Clum A."/>
            <person name="Copeland A."/>
            <person name="Hainaut M."/>
            <person name="Haridas S."/>
            <person name="Labutti K."/>
            <person name="Lindquist E."/>
            <person name="Lipzen A."/>
            <person name="Khouja H.-R."/>
            <person name="Murat C."/>
            <person name="Ohm R."/>
            <person name="Olson A."/>
            <person name="Spatafora J."/>
            <person name="Veneault-Fourrey C."/>
            <person name="Henrissat B."/>
            <person name="Grigoriev I."/>
            <person name="Martin F."/>
            <person name="Perotto S."/>
        </authorList>
    </citation>
    <scope>NUCLEOTIDE SEQUENCE [LARGE SCALE GENOMIC DNA]</scope>
    <source>
        <strain evidence="10 11">E</strain>
    </source>
</reference>
<evidence type="ECO:0000256" key="5">
    <source>
        <dbReference type="ARBA" id="ARBA00023125"/>
    </source>
</evidence>
<feature type="domain" description="Zn(2)-C6 fungal-type" evidence="9">
    <location>
        <begin position="40"/>
        <end position="70"/>
    </location>
</feature>
<dbReference type="PROSITE" id="PS50048">
    <property type="entry name" value="ZN2_CY6_FUNGAL_2"/>
    <property type="match status" value="1"/>
</dbReference>
<dbReference type="SMART" id="SM00906">
    <property type="entry name" value="Fungal_trans"/>
    <property type="match status" value="1"/>
</dbReference>
<dbReference type="Pfam" id="PF00172">
    <property type="entry name" value="Zn_clus"/>
    <property type="match status" value="1"/>
</dbReference>
<evidence type="ECO:0000313" key="10">
    <source>
        <dbReference type="EMBL" id="PMD67570.1"/>
    </source>
</evidence>
<dbReference type="InParanoid" id="A0A2J6TX16"/>
<evidence type="ECO:0000256" key="1">
    <source>
        <dbReference type="ARBA" id="ARBA00004123"/>
    </source>
</evidence>
<dbReference type="InterPro" id="IPR007219">
    <property type="entry name" value="XnlR_reg_dom"/>
</dbReference>
<dbReference type="Pfam" id="PF04082">
    <property type="entry name" value="Fungal_trans"/>
    <property type="match status" value="1"/>
</dbReference>
<dbReference type="PANTHER" id="PTHR47782:SF12">
    <property type="entry name" value="ZN(II)2CYS6 TRANSCRIPTION FACTOR (EUROFUNG)"/>
    <property type="match status" value="1"/>
</dbReference>
<dbReference type="SMART" id="SM00066">
    <property type="entry name" value="GAL4"/>
    <property type="match status" value="1"/>
</dbReference>
<accession>A0A2J6TX16</accession>
<feature type="compositionally biased region" description="Polar residues" evidence="8">
    <location>
        <begin position="20"/>
        <end position="29"/>
    </location>
</feature>
<evidence type="ECO:0000256" key="3">
    <source>
        <dbReference type="ARBA" id="ARBA00022833"/>
    </source>
</evidence>
<sequence>MDPSELNSPPVVASPEDEQFSPTNASRSTKPARRSRVALACQRCKQRKQKCNGSQPTCARYMRLDLECHYVMPTTPKPGQARTYIKALEDRVAELEMLLTQNGNIAVSHDHWNEGPEELESDEQEDIEPLLNAVRDLSLDVAGSYVGGASTITLGRALGTALAGKLQFVVPEIGAQRENARPLRTSSIASEVSSLPSGNGFHISQVHDDAAERMVKGYLGHLCTNFPIMYSYSIVELNNRRHNLKDIYEESILNLMYGLGGHFLEKTGDPTGVYFPEKHYEAAFDNREVILRFGDTRSLTYLMLLVQHCLRMPKDPGPWTFIGLAMRMCIELGLHRQKRSSKVSLRSELNKRLFWCCYWWDREITIALGRPPSISDHDIDVELPSDIDEANQDVEVLRRAANVDKSAPAYPQTTMSTFIHILRLKKIESDIQHIIYRVDRPSASKSIHQSTDLFLERLYAWRDAIPPQSKQWGPADRNKFRGDEYMSYDSYMASYHKSVRVLLQPRLYEQNIDQRYLDLCAEAYRGVCQTYKRLHQRIPLAFTSVSLQSVFLAGLTLVYCMWHDHSHNGFKNFGALTDCSIILYVMAERWPAGRKYRDLFESVKKSVLDVISEEKHVPRMAVVNMKDEMQTSLHGLQTNPSTEMETVHDDLDQMISDMTGEQLFSWEDNEIDMIMGVEDGNGMGFAGPVDMFDDMLENVDPGWENTI</sequence>
<dbReference type="PANTHER" id="PTHR47782">
    <property type="entry name" value="ZN(II)2CYS6 TRANSCRIPTION FACTOR (EUROFUNG)-RELATED"/>
    <property type="match status" value="1"/>
</dbReference>
<keyword evidence="3" id="KW-0862">Zinc</keyword>
<keyword evidence="5" id="KW-0238">DNA-binding</keyword>
<dbReference type="GO" id="GO:0008270">
    <property type="term" value="F:zinc ion binding"/>
    <property type="evidence" value="ECO:0007669"/>
    <property type="project" value="InterPro"/>
</dbReference>
<proteinExistence type="predicted"/>